<reference evidence="1 2" key="1">
    <citation type="journal article" date="2019" name="bioRxiv">
        <title>Genomics, evolutionary history and diagnostics of the Alternaria alternata species group including apple and Asian pear pathotypes.</title>
        <authorList>
            <person name="Armitage A.D."/>
            <person name="Cockerton H.M."/>
            <person name="Sreenivasaprasad S."/>
            <person name="Woodhall J.W."/>
            <person name="Lane C.R."/>
            <person name="Harrison R.J."/>
            <person name="Clarkson J.P."/>
        </authorList>
    </citation>
    <scope>NUCLEOTIDE SEQUENCE [LARGE SCALE GENOMIC DNA]</scope>
    <source>
        <strain evidence="1 2">FERA 650</strain>
    </source>
</reference>
<sequence length="313" mass="35835">MAAETTGTTTQCVDAPDYHSLKFEHTSRISSLAEGHVYALRYFPGELQALLNIVSLKFHEWAPGHFASVLGWPKKPKQSSKPQSAALLEHLEIHWGEGDRTVLLNDRSALSNTGIRPQTIISDTDEVLSRLQRGFEFAPPFSTILTVVDHEHLTMLNVFFRYCLLVQGHATATENFQYNFWLWFEKLCRHVASQSTPDSPPEHVDVAASPKAEKKPDISCSQVEPDERAHENKTTVLGIDETEEVVSNHRFHGELETMRKEVEKYKLAYEEQSKKVEEEKSWLQKLRLAHVNSEAMLRERQKEAEEWRLGNKC</sequence>
<gene>
    <name evidence="1" type="ORF">AG0111_0g273</name>
</gene>
<protein>
    <submittedName>
        <fullName evidence="1">Uncharacterized protein</fullName>
    </submittedName>
</protein>
<dbReference type="EMBL" id="PDWZ02000001">
    <property type="protein sequence ID" value="KAB2110291.1"/>
    <property type="molecule type" value="Genomic_DNA"/>
</dbReference>
<name>A0ACB6G0Z6_9PLEO</name>
<accession>A0ACB6G0Z6</accession>
<proteinExistence type="predicted"/>
<evidence type="ECO:0000313" key="1">
    <source>
        <dbReference type="EMBL" id="KAB2110291.1"/>
    </source>
</evidence>
<keyword evidence="2" id="KW-1185">Reference proteome</keyword>
<comment type="caution">
    <text evidence="1">The sequence shown here is derived from an EMBL/GenBank/DDBJ whole genome shotgun (WGS) entry which is preliminary data.</text>
</comment>
<organism evidence="1 2">
    <name type="scientific">Alternaria gaisen</name>
    <dbReference type="NCBI Taxonomy" id="167740"/>
    <lineage>
        <taxon>Eukaryota</taxon>
        <taxon>Fungi</taxon>
        <taxon>Dikarya</taxon>
        <taxon>Ascomycota</taxon>
        <taxon>Pezizomycotina</taxon>
        <taxon>Dothideomycetes</taxon>
        <taxon>Pleosporomycetidae</taxon>
        <taxon>Pleosporales</taxon>
        <taxon>Pleosporineae</taxon>
        <taxon>Pleosporaceae</taxon>
        <taxon>Alternaria</taxon>
        <taxon>Alternaria sect. Alternaria</taxon>
    </lineage>
</organism>
<evidence type="ECO:0000313" key="2">
    <source>
        <dbReference type="Proteomes" id="UP000293547"/>
    </source>
</evidence>
<dbReference type="Proteomes" id="UP000293547">
    <property type="component" value="Unassembled WGS sequence"/>
</dbReference>